<dbReference type="EMBL" id="CP123384">
    <property type="protein sequence ID" value="XCC93669.1"/>
    <property type="molecule type" value="Genomic_DNA"/>
</dbReference>
<accession>A0AAU8AGR5</accession>
<evidence type="ECO:0000313" key="1">
    <source>
        <dbReference type="EMBL" id="XCC93669.1"/>
    </source>
</evidence>
<name>A0AAU8AGR5_9RHOB</name>
<reference evidence="1" key="1">
    <citation type="submission" date="2023-02" db="EMBL/GenBank/DDBJ databases">
        <title>Description and genomic characterization of Salipiger bruguierae sp. nov., isolated from the sediment of mangrove plant Bruguiera sexangula.</title>
        <authorList>
            <person name="Long M."/>
        </authorList>
    </citation>
    <scope>NUCLEOTIDE SEQUENCE</scope>
    <source>
        <strain evidence="1">H15</strain>
    </source>
</reference>
<gene>
    <name evidence="1" type="ORF">PVT71_00240</name>
</gene>
<protein>
    <recommendedName>
        <fullName evidence="2">Integrase</fullName>
    </recommendedName>
</protein>
<dbReference type="AlphaFoldDB" id="A0AAU8AGR5"/>
<dbReference type="RefSeq" id="WP_353472491.1">
    <property type="nucleotide sequence ID" value="NZ_CP123384.1"/>
</dbReference>
<evidence type="ECO:0008006" key="2">
    <source>
        <dbReference type="Google" id="ProtNLM"/>
    </source>
</evidence>
<proteinExistence type="predicted"/>
<sequence>MSRKTVEEHLAAAPLPVRRAMIAGKDSLEPGAAAVVGRLFAIAARRQEPLEVPSATSFREAAGSEPTFRTLLRTLAAFAPGISSASALEVKAEWVARRKPVYLHRHPARPQKDIDILTWPQSWQALWPGLKRAKIAQSSLNRYRASINRCAQLVAEGKATEELGFLTAYNLAEALPDTCRKKTRTGRLRPWTVANYIEGLVVLARYGQADEAAISGLRFVRDHLRQVADAGDKLKFERVRALMERGGFAYAASEIGRLRALGASLPHHTAEKIRALRAAALCSVLINKPSRTGDVSGWRFGHEICRGSDGSWTLGWRQQKNGLETDAGTLWPEVGEVLDELVLGGRPERFIHLRYREVVGLNWMSFTERPRSSHWPSEVVKAVLKVPSHDLRTLAADYLRLHDPETAAGVIATHLGHASMRAGGEYRALAEGDAASRSWSRMRNKIGKE</sequence>
<organism evidence="1">
    <name type="scientific">Alloyangia sp. H15</name>
    <dbReference type="NCBI Taxonomy" id="3029062"/>
    <lineage>
        <taxon>Bacteria</taxon>
        <taxon>Pseudomonadati</taxon>
        <taxon>Pseudomonadota</taxon>
        <taxon>Alphaproteobacteria</taxon>
        <taxon>Rhodobacterales</taxon>
        <taxon>Roseobacteraceae</taxon>
        <taxon>Alloyangia</taxon>
    </lineage>
</organism>